<dbReference type="Pfam" id="PF00595">
    <property type="entry name" value="PDZ"/>
    <property type="match status" value="1"/>
</dbReference>
<feature type="region of interest" description="Disordered" evidence="1">
    <location>
        <begin position="127"/>
        <end position="159"/>
    </location>
</feature>
<sequence>MFLLQEFDISLTKVAGSLGFTLRKQDNSILGHTIRTLVREPAISDGRLRPGDKIISVNENNMCNLSHEEAIGYLRTCPETVTLKLYRDAMQTPVSPASPMEPDKVLKPKALRKEAMDMLTDLAMRKQSPGNSLHMGGSSGSPGTPRRRRLQKTPSPDIKTVVADRWDSLVNSLGSPTLEKKASLNSIRENDYEQQ</sequence>
<name>A0A8J4XNU2_CHIOP</name>
<evidence type="ECO:0000313" key="4">
    <source>
        <dbReference type="Proteomes" id="UP000770661"/>
    </source>
</evidence>
<accession>A0A8J4XNU2</accession>
<proteinExistence type="predicted"/>
<feature type="region of interest" description="Disordered" evidence="1">
    <location>
        <begin position="172"/>
        <end position="195"/>
    </location>
</feature>
<evidence type="ECO:0000313" key="3">
    <source>
        <dbReference type="EMBL" id="KAG0711246.1"/>
    </source>
</evidence>
<keyword evidence="4" id="KW-1185">Reference proteome</keyword>
<dbReference type="AlphaFoldDB" id="A0A8J4XNU2"/>
<dbReference type="InterPro" id="IPR001478">
    <property type="entry name" value="PDZ"/>
</dbReference>
<dbReference type="PANTHER" id="PTHR46900:SF2">
    <property type="entry name" value="TYROSINE-PROTEIN PHOSPHATASE NON-RECEPTOR TYPE 13"/>
    <property type="match status" value="1"/>
</dbReference>
<dbReference type="PROSITE" id="PS50106">
    <property type="entry name" value="PDZ"/>
    <property type="match status" value="1"/>
</dbReference>
<dbReference type="EMBL" id="JACEEZ010023487">
    <property type="protein sequence ID" value="KAG0711246.1"/>
    <property type="molecule type" value="Genomic_DNA"/>
</dbReference>
<organism evidence="3 4">
    <name type="scientific">Chionoecetes opilio</name>
    <name type="common">Atlantic snow crab</name>
    <name type="synonym">Cancer opilio</name>
    <dbReference type="NCBI Taxonomy" id="41210"/>
    <lineage>
        <taxon>Eukaryota</taxon>
        <taxon>Metazoa</taxon>
        <taxon>Ecdysozoa</taxon>
        <taxon>Arthropoda</taxon>
        <taxon>Crustacea</taxon>
        <taxon>Multicrustacea</taxon>
        <taxon>Malacostraca</taxon>
        <taxon>Eumalacostraca</taxon>
        <taxon>Eucarida</taxon>
        <taxon>Decapoda</taxon>
        <taxon>Pleocyemata</taxon>
        <taxon>Brachyura</taxon>
        <taxon>Eubrachyura</taxon>
        <taxon>Majoidea</taxon>
        <taxon>Majidae</taxon>
        <taxon>Chionoecetes</taxon>
    </lineage>
</organism>
<feature type="domain" description="PDZ" evidence="2">
    <location>
        <begin position="8"/>
        <end position="89"/>
    </location>
</feature>
<dbReference type="InterPro" id="IPR052074">
    <property type="entry name" value="NonRcpt_TyrProt_Phosphatase"/>
</dbReference>
<dbReference type="OrthoDB" id="165498at2759"/>
<feature type="compositionally biased region" description="Basic and acidic residues" evidence="1">
    <location>
        <begin position="178"/>
        <end position="195"/>
    </location>
</feature>
<dbReference type="SMART" id="SM00228">
    <property type="entry name" value="PDZ"/>
    <property type="match status" value="1"/>
</dbReference>
<dbReference type="Proteomes" id="UP000770661">
    <property type="component" value="Unassembled WGS sequence"/>
</dbReference>
<evidence type="ECO:0000256" key="1">
    <source>
        <dbReference type="SAM" id="MobiDB-lite"/>
    </source>
</evidence>
<dbReference type="PANTHER" id="PTHR46900">
    <property type="entry name" value="TYROSINE-PROTEIN PHOSPHATASE NON-RECEPTOR TYPE 13"/>
    <property type="match status" value="1"/>
</dbReference>
<comment type="caution">
    <text evidence="3">The sequence shown here is derived from an EMBL/GenBank/DDBJ whole genome shotgun (WGS) entry which is preliminary data.</text>
</comment>
<reference evidence="3" key="1">
    <citation type="submission" date="2020-07" db="EMBL/GenBank/DDBJ databases">
        <title>The High-quality genome of the commercially important snow crab, Chionoecetes opilio.</title>
        <authorList>
            <person name="Jeong J.-H."/>
            <person name="Ryu S."/>
        </authorList>
    </citation>
    <scope>NUCLEOTIDE SEQUENCE</scope>
    <source>
        <strain evidence="3">MADBK_172401_WGS</strain>
        <tissue evidence="3">Digestive gland</tissue>
    </source>
</reference>
<dbReference type="InterPro" id="IPR036034">
    <property type="entry name" value="PDZ_sf"/>
</dbReference>
<protein>
    <submittedName>
        <fullName evidence="3">Tyrosine-protein phosphatase non-receptor type 13</fullName>
    </submittedName>
</protein>
<dbReference type="SUPFAM" id="SSF50156">
    <property type="entry name" value="PDZ domain-like"/>
    <property type="match status" value="1"/>
</dbReference>
<gene>
    <name evidence="3" type="primary">Ptpn13</name>
    <name evidence="3" type="ORF">GWK47_021033</name>
</gene>
<dbReference type="Gene3D" id="2.30.42.10">
    <property type="match status" value="1"/>
</dbReference>
<evidence type="ECO:0000259" key="2">
    <source>
        <dbReference type="PROSITE" id="PS50106"/>
    </source>
</evidence>